<dbReference type="RefSeq" id="WP_202104513.1">
    <property type="nucleotide sequence ID" value="NZ_JAERTY010000011.1"/>
</dbReference>
<dbReference type="SUPFAM" id="SSF88659">
    <property type="entry name" value="Sigma3 and sigma4 domains of RNA polymerase sigma factors"/>
    <property type="match status" value="1"/>
</dbReference>
<dbReference type="EMBL" id="JAERTY010000011">
    <property type="protein sequence ID" value="MBL1410814.1"/>
    <property type="molecule type" value="Genomic_DNA"/>
</dbReference>
<dbReference type="InterPro" id="IPR039425">
    <property type="entry name" value="RNA_pol_sigma-70-like"/>
</dbReference>
<dbReference type="Pfam" id="PF08281">
    <property type="entry name" value="Sigma70_r4_2"/>
    <property type="match status" value="1"/>
</dbReference>
<dbReference type="NCBIfam" id="TIGR02937">
    <property type="entry name" value="sigma70-ECF"/>
    <property type="match status" value="1"/>
</dbReference>
<dbReference type="InterPro" id="IPR013324">
    <property type="entry name" value="RNA_pol_sigma_r3/r4-like"/>
</dbReference>
<feature type="domain" description="RNA polymerase sigma-70 region 2" evidence="6">
    <location>
        <begin position="25"/>
        <end position="91"/>
    </location>
</feature>
<comment type="caution">
    <text evidence="8">The sequence shown here is derived from an EMBL/GenBank/DDBJ whole genome shotgun (WGS) entry which is preliminary data.</text>
</comment>
<dbReference type="InterPro" id="IPR014284">
    <property type="entry name" value="RNA_pol_sigma-70_dom"/>
</dbReference>
<dbReference type="PANTHER" id="PTHR43133">
    <property type="entry name" value="RNA POLYMERASE ECF-TYPE SIGMA FACTO"/>
    <property type="match status" value="1"/>
</dbReference>
<dbReference type="InterPro" id="IPR007627">
    <property type="entry name" value="RNA_pol_sigma70_r2"/>
</dbReference>
<dbReference type="PANTHER" id="PTHR43133:SF8">
    <property type="entry name" value="RNA POLYMERASE SIGMA FACTOR HI_1459-RELATED"/>
    <property type="match status" value="1"/>
</dbReference>
<dbReference type="Pfam" id="PF04542">
    <property type="entry name" value="Sigma70_r2"/>
    <property type="match status" value="1"/>
</dbReference>
<evidence type="ECO:0000259" key="6">
    <source>
        <dbReference type="Pfam" id="PF04542"/>
    </source>
</evidence>
<evidence type="ECO:0000256" key="3">
    <source>
        <dbReference type="ARBA" id="ARBA00023082"/>
    </source>
</evidence>
<keyword evidence="9" id="KW-1185">Reference proteome</keyword>
<keyword evidence="3" id="KW-0731">Sigma factor</keyword>
<dbReference type="Proteomes" id="UP000625283">
    <property type="component" value="Unassembled WGS sequence"/>
</dbReference>
<protein>
    <submittedName>
        <fullName evidence="8">Sigma-70 family RNA polymerase sigma factor</fullName>
    </submittedName>
</protein>
<evidence type="ECO:0000259" key="7">
    <source>
        <dbReference type="Pfam" id="PF08281"/>
    </source>
</evidence>
<evidence type="ECO:0000256" key="4">
    <source>
        <dbReference type="ARBA" id="ARBA00023125"/>
    </source>
</evidence>
<reference evidence="8 9" key="1">
    <citation type="submission" date="2021-01" db="EMBL/GenBank/DDBJ databases">
        <title>C459-1 draft genome sequence.</title>
        <authorList>
            <person name="Zhang X.-F."/>
        </authorList>
    </citation>
    <scope>NUCLEOTIDE SEQUENCE [LARGE SCALE GENOMIC DNA]</scope>
    <source>
        <strain evidence="9">C459-1</strain>
    </source>
</reference>
<dbReference type="Gene3D" id="1.10.10.10">
    <property type="entry name" value="Winged helix-like DNA-binding domain superfamily/Winged helix DNA-binding domain"/>
    <property type="match status" value="1"/>
</dbReference>
<sequence>MIKFIDEKHVLHQLNMGDPEAFYVLYERHKRPLAAQLLKLLKSEELVEDTLQDVFLKLWEYRGKIDTDRAFAPLLYRMARNKVTDIYRRAYRDMSLRDKLAYEGEPLAESADIDLIKQEDLQALHKAMDSLPIRQREVFTLHKIEGKSYKEISEMLGISHAAINQHIYRATQSLHRTLNPPTLLLLACLAGESAIYLA</sequence>
<dbReference type="InterPro" id="IPR013325">
    <property type="entry name" value="RNA_pol_sigma_r2"/>
</dbReference>
<accession>A0ABS1R9A3</accession>
<feature type="domain" description="RNA polymerase sigma factor 70 region 4 type 2" evidence="7">
    <location>
        <begin position="122"/>
        <end position="171"/>
    </location>
</feature>
<keyword evidence="5" id="KW-0804">Transcription</keyword>
<evidence type="ECO:0000256" key="2">
    <source>
        <dbReference type="ARBA" id="ARBA00023015"/>
    </source>
</evidence>
<dbReference type="SUPFAM" id="SSF88946">
    <property type="entry name" value="Sigma2 domain of RNA polymerase sigma factors"/>
    <property type="match status" value="1"/>
</dbReference>
<organism evidence="8 9">
    <name type="scientific">Sphingobacterium faecale</name>
    <dbReference type="NCBI Taxonomy" id="2803775"/>
    <lineage>
        <taxon>Bacteria</taxon>
        <taxon>Pseudomonadati</taxon>
        <taxon>Bacteroidota</taxon>
        <taxon>Sphingobacteriia</taxon>
        <taxon>Sphingobacteriales</taxon>
        <taxon>Sphingobacteriaceae</taxon>
        <taxon>Sphingobacterium</taxon>
    </lineage>
</organism>
<evidence type="ECO:0000256" key="5">
    <source>
        <dbReference type="ARBA" id="ARBA00023163"/>
    </source>
</evidence>
<evidence type="ECO:0000313" key="9">
    <source>
        <dbReference type="Proteomes" id="UP000625283"/>
    </source>
</evidence>
<dbReference type="Gene3D" id="1.10.1740.10">
    <property type="match status" value="1"/>
</dbReference>
<dbReference type="InterPro" id="IPR013249">
    <property type="entry name" value="RNA_pol_sigma70_r4_t2"/>
</dbReference>
<proteinExistence type="inferred from homology"/>
<comment type="similarity">
    <text evidence="1">Belongs to the sigma-70 factor family. ECF subfamily.</text>
</comment>
<dbReference type="CDD" id="cd06171">
    <property type="entry name" value="Sigma70_r4"/>
    <property type="match status" value="1"/>
</dbReference>
<gene>
    <name evidence="8" type="ORF">JKG61_18800</name>
</gene>
<keyword evidence="2" id="KW-0805">Transcription regulation</keyword>
<name>A0ABS1R9A3_9SPHI</name>
<evidence type="ECO:0000313" key="8">
    <source>
        <dbReference type="EMBL" id="MBL1410814.1"/>
    </source>
</evidence>
<keyword evidence="4" id="KW-0238">DNA-binding</keyword>
<dbReference type="InterPro" id="IPR036388">
    <property type="entry name" value="WH-like_DNA-bd_sf"/>
</dbReference>
<evidence type="ECO:0000256" key="1">
    <source>
        <dbReference type="ARBA" id="ARBA00010641"/>
    </source>
</evidence>